<comment type="caution">
    <text evidence="1">The sequence shown here is derived from an EMBL/GenBank/DDBJ whole genome shotgun (WGS) entry which is preliminary data.</text>
</comment>
<dbReference type="Proteomes" id="UP000762676">
    <property type="component" value="Unassembled WGS sequence"/>
</dbReference>
<evidence type="ECO:0000313" key="1">
    <source>
        <dbReference type="EMBL" id="GFS18891.1"/>
    </source>
</evidence>
<dbReference type="AlphaFoldDB" id="A0AAV4JEA7"/>
<evidence type="ECO:0000313" key="2">
    <source>
        <dbReference type="Proteomes" id="UP000762676"/>
    </source>
</evidence>
<proteinExistence type="predicted"/>
<organism evidence="1 2">
    <name type="scientific">Elysia marginata</name>
    <dbReference type="NCBI Taxonomy" id="1093978"/>
    <lineage>
        <taxon>Eukaryota</taxon>
        <taxon>Metazoa</taxon>
        <taxon>Spiralia</taxon>
        <taxon>Lophotrochozoa</taxon>
        <taxon>Mollusca</taxon>
        <taxon>Gastropoda</taxon>
        <taxon>Heterobranchia</taxon>
        <taxon>Euthyneura</taxon>
        <taxon>Panpulmonata</taxon>
        <taxon>Sacoglossa</taxon>
        <taxon>Placobranchoidea</taxon>
        <taxon>Plakobranchidae</taxon>
        <taxon>Elysia</taxon>
    </lineage>
</organism>
<gene>
    <name evidence="1" type="ORF">ElyMa_005018200</name>
</gene>
<protein>
    <submittedName>
        <fullName evidence="1">Uncharacterized protein</fullName>
    </submittedName>
</protein>
<keyword evidence="2" id="KW-1185">Reference proteome</keyword>
<dbReference type="EMBL" id="BMAT01010037">
    <property type="protein sequence ID" value="GFS18891.1"/>
    <property type="molecule type" value="Genomic_DNA"/>
</dbReference>
<sequence>MALLHTPCACVQTTESRYSTLRARLCKPLSRITPHSARACKPLSRVTPHSARACKPLSRVTPHSACACKPLSRVTPHSARGRANHWVTLLHTPRACGQTSESRYSTFLVRACKSPSCVACYTRYTFFSVFQNLGFILSFLVF</sequence>
<accession>A0AAV4JEA7</accession>
<name>A0AAV4JEA7_9GAST</name>
<reference evidence="1 2" key="1">
    <citation type="journal article" date="2021" name="Elife">
        <title>Chloroplast acquisition without the gene transfer in kleptoplastic sea slugs, Plakobranchus ocellatus.</title>
        <authorList>
            <person name="Maeda T."/>
            <person name="Takahashi S."/>
            <person name="Yoshida T."/>
            <person name="Shimamura S."/>
            <person name="Takaki Y."/>
            <person name="Nagai Y."/>
            <person name="Toyoda A."/>
            <person name="Suzuki Y."/>
            <person name="Arimoto A."/>
            <person name="Ishii H."/>
            <person name="Satoh N."/>
            <person name="Nishiyama T."/>
            <person name="Hasebe M."/>
            <person name="Maruyama T."/>
            <person name="Minagawa J."/>
            <person name="Obokata J."/>
            <person name="Shigenobu S."/>
        </authorList>
    </citation>
    <scope>NUCLEOTIDE SEQUENCE [LARGE SCALE GENOMIC DNA]</scope>
</reference>